<reference evidence="2 3" key="1">
    <citation type="submission" date="2024-01" db="EMBL/GenBank/DDBJ databases">
        <authorList>
            <person name="Waweru B."/>
        </authorList>
    </citation>
    <scope>NUCLEOTIDE SEQUENCE [LARGE SCALE GENOMIC DNA]</scope>
</reference>
<organism evidence="2 3">
    <name type="scientific">Dovyalis caffra</name>
    <dbReference type="NCBI Taxonomy" id="77055"/>
    <lineage>
        <taxon>Eukaryota</taxon>
        <taxon>Viridiplantae</taxon>
        <taxon>Streptophyta</taxon>
        <taxon>Embryophyta</taxon>
        <taxon>Tracheophyta</taxon>
        <taxon>Spermatophyta</taxon>
        <taxon>Magnoliopsida</taxon>
        <taxon>eudicotyledons</taxon>
        <taxon>Gunneridae</taxon>
        <taxon>Pentapetalae</taxon>
        <taxon>rosids</taxon>
        <taxon>fabids</taxon>
        <taxon>Malpighiales</taxon>
        <taxon>Salicaceae</taxon>
        <taxon>Flacourtieae</taxon>
        <taxon>Dovyalis</taxon>
    </lineage>
</organism>
<keyword evidence="3" id="KW-1185">Reference proteome</keyword>
<proteinExistence type="predicted"/>
<dbReference type="EMBL" id="CAWUPB010001184">
    <property type="protein sequence ID" value="CAK7350597.1"/>
    <property type="molecule type" value="Genomic_DNA"/>
</dbReference>
<dbReference type="Proteomes" id="UP001314170">
    <property type="component" value="Unassembled WGS sequence"/>
</dbReference>
<evidence type="ECO:0000313" key="2">
    <source>
        <dbReference type="EMBL" id="CAK7350597.1"/>
    </source>
</evidence>
<name>A0AAV1SIU9_9ROSI</name>
<feature type="compositionally biased region" description="Pro residues" evidence="1">
    <location>
        <begin position="7"/>
        <end position="46"/>
    </location>
</feature>
<feature type="region of interest" description="Disordered" evidence="1">
    <location>
        <begin position="1"/>
        <end position="47"/>
    </location>
</feature>
<evidence type="ECO:0000313" key="3">
    <source>
        <dbReference type="Proteomes" id="UP001314170"/>
    </source>
</evidence>
<sequence>MAEEEGPPPGWQSLPPEPSGPPPGWQSIPPEPSLPPPPTPPPPPSGEPHHTYTYFYFQPSAIIYLPIESKIIPKSKWVKWFVGLADDCFRIQKESDMYSANAVKWSTLYWKVQCKTGDRHENLLEVLEVTFKSTNIDLAVRSLPVAPNRQRFHHGDAFLLVAMVDNLSRTVEAFWW</sequence>
<comment type="caution">
    <text evidence="2">The sequence shown here is derived from an EMBL/GenBank/DDBJ whole genome shotgun (WGS) entry which is preliminary data.</text>
</comment>
<dbReference type="AlphaFoldDB" id="A0AAV1SIU9"/>
<protein>
    <submittedName>
        <fullName evidence="2">Uncharacterized protein</fullName>
    </submittedName>
</protein>
<accession>A0AAV1SIU9</accession>
<evidence type="ECO:0000256" key="1">
    <source>
        <dbReference type="SAM" id="MobiDB-lite"/>
    </source>
</evidence>
<gene>
    <name evidence="2" type="ORF">DCAF_LOCUS23336</name>
</gene>